<evidence type="ECO:0000313" key="2">
    <source>
        <dbReference type="Proteomes" id="UP001234178"/>
    </source>
</evidence>
<dbReference type="EMBL" id="JAOYFB010000006">
    <property type="protein sequence ID" value="KAK4017466.1"/>
    <property type="molecule type" value="Genomic_DNA"/>
</dbReference>
<organism evidence="1 2">
    <name type="scientific">Daphnia magna</name>
    <dbReference type="NCBI Taxonomy" id="35525"/>
    <lineage>
        <taxon>Eukaryota</taxon>
        <taxon>Metazoa</taxon>
        <taxon>Ecdysozoa</taxon>
        <taxon>Arthropoda</taxon>
        <taxon>Crustacea</taxon>
        <taxon>Branchiopoda</taxon>
        <taxon>Diplostraca</taxon>
        <taxon>Cladocera</taxon>
        <taxon>Anomopoda</taxon>
        <taxon>Daphniidae</taxon>
        <taxon>Daphnia</taxon>
    </lineage>
</organism>
<reference evidence="1 2" key="1">
    <citation type="journal article" date="2023" name="Nucleic Acids Res.">
        <title>The hologenome of Daphnia magna reveals possible DNA methylation and microbiome-mediated evolution of the host genome.</title>
        <authorList>
            <person name="Chaturvedi A."/>
            <person name="Li X."/>
            <person name="Dhandapani V."/>
            <person name="Marshall H."/>
            <person name="Kissane S."/>
            <person name="Cuenca-Cambronero M."/>
            <person name="Asole G."/>
            <person name="Calvet F."/>
            <person name="Ruiz-Romero M."/>
            <person name="Marangio P."/>
            <person name="Guigo R."/>
            <person name="Rago D."/>
            <person name="Mirbahai L."/>
            <person name="Eastwood N."/>
            <person name="Colbourne J.K."/>
            <person name="Zhou J."/>
            <person name="Mallon E."/>
            <person name="Orsini L."/>
        </authorList>
    </citation>
    <scope>NUCLEOTIDE SEQUENCE [LARGE SCALE GENOMIC DNA]</scope>
    <source>
        <strain evidence="1">LRV0_1</strain>
    </source>
</reference>
<gene>
    <name evidence="1" type="ORF">OUZ56_032777</name>
</gene>
<sequence length="254" mass="28941">MTVDVGSKRQLAMRWKAKKPNDASFWNLIQYVSTAKSKDTVIRVGKAVLIVELILLTQTRGDRIRESRRSTLYTESEVRRKEKMVKAKHGVQQLESRDYYIKRNTYFWFTELAETDVKTSIGARQQATQAETVREQTIVVQRYIERMEGNQSAISQLPCTPGPSLDASSSINSENTPIKRQKLRQATVTGRMKTQNPTRRLNATVPVLLSGWWTKSELSLLRLARRACPSIPGSKAKPKFPEDMIEAITNKIIS</sequence>
<dbReference type="Proteomes" id="UP001234178">
    <property type="component" value="Unassembled WGS sequence"/>
</dbReference>
<name>A0ABQ9ZX31_9CRUS</name>
<accession>A0ABQ9ZX31</accession>
<comment type="caution">
    <text evidence="1">The sequence shown here is derived from an EMBL/GenBank/DDBJ whole genome shotgun (WGS) entry which is preliminary data.</text>
</comment>
<proteinExistence type="predicted"/>
<evidence type="ECO:0000313" key="1">
    <source>
        <dbReference type="EMBL" id="KAK4017466.1"/>
    </source>
</evidence>
<protein>
    <submittedName>
        <fullName evidence="1">Uncharacterized protein</fullName>
    </submittedName>
</protein>
<keyword evidence="2" id="KW-1185">Reference proteome</keyword>